<protein>
    <submittedName>
        <fullName evidence="1">Uncharacterized protein</fullName>
    </submittedName>
</protein>
<organism evidence="1 2">
    <name type="scientific">Rhynocoris fuscipes</name>
    <dbReference type="NCBI Taxonomy" id="488301"/>
    <lineage>
        <taxon>Eukaryota</taxon>
        <taxon>Metazoa</taxon>
        <taxon>Ecdysozoa</taxon>
        <taxon>Arthropoda</taxon>
        <taxon>Hexapoda</taxon>
        <taxon>Insecta</taxon>
        <taxon>Pterygota</taxon>
        <taxon>Neoptera</taxon>
        <taxon>Paraneoptera</taxon>
        <taxon>Hemiptera</taxon>
        <taxon>Heteroptera</taxon>
        <taxon>Panheteroptera</taxon>
        <taxon>Cimicomorpha</taxon>
        <taxon>Reduviidae</taxon>
        <taxon>Harpactorinae</taxon>
        <taxon>Harpactorini</taxon>
        <taxon>Rhynocoris</taxon>
    </lineage>
</organism>
<evidence type="ECO:0000313" key="2">
    <source>
        <dbReference type="Proteomes" id="UP001461498"/>
    </source>
</evidence>
<dbReference type="AlphaFoldDB" id="A0AAW1DJP4"/>
<accession>A0AAW1DJP4</accession>
<name>A0AAW1DJP4_9HEMI</name>
<dbReference type="Proteomes" id="UP001461498">
    <property type="component" value="Unassembled WGS sequence"/>
</dbReference>
<sequence>MKERAYLQNAGKIHNYNTRNKTDIGVPSTRLVKTDLSTEIIARKMYNALPQQTRNLEEKQFKKNLRTLLIKKCYYNLDEYLSDKVTVIFLDFRLPGQQHSPLLPIS</sequence>
<keyword evidence="2" id="KW-1185">Reference proteome</keyword>
<dbReference type="EMBL" id="JAPXFL010000002">
    <property type="protein sequence ID" value="KAK9510290.1"/>
    <property type="molecule type" value="Genomic_DNA"/>
</dbReference>
<comment type="caution">
    <text evidence="1">The sequence shown here is derived from an EMBL/GenBank/DDBJ whole genome shotgun (WGS) entry which is preliminary data.</text>
</comment>
<evidence type="ECO:0000313" key="1">
    <source>
        <dbReference type="EMBL" id="KAK9510290.1"/>
    </source>
</evidence>
<proteinExistence type="predicted"/>
<gene>
    <name evidence="1" type="ORF">O3M35_005107</name>
</gene>
<reference evidence="1 2" key="1">
    <citation type="submission" date="2022-12" db="EMBL/GenBank/DDBJ databases">
        <title>Chromosome-level genome assembly of true bugs.</title>
        <authorList>
            <person name="Ma L."/>
            <person name="Li H."/>
        </authorList>
    </citation>
    <scope>NUCLEOTIDE SEQUENCE [LARGE SCALE GENOMIC DNA]</scope>
    <source>
        <strain evidence="1">Lab_2022b</strain>
    </source>
</reference>